<dbReference type="PANTHER" id="PTHR13148:SF0">
    <property type="entry name" value="POST-GPI ATTACHMENT TO PROTEINS FACTOR 3"/>
    <property type="match status" value="1"/>
</dbReference>
<feature type="transmembrane region" description="Helical" evidence="7">
    <location>
        <begin position="151"/>
        <end position="171"/>
    </location>
</feature>
<keyword evidence="7" id="KW-0256">Endoplasmic reticulum</keyword>
<evidence type="ECO:0000256" key="6">
    <source>
        <dbReference type="ARBA" id="ARBA00023136"/>
    </source>
</evidence>
<comment type="function">
    <text evidence="7">Involved in the lipid remodeling steps of GPI-anchor maturation.</text>
</comment>
<accession>A0AAV9U1F8</accession>
<dbReference type="GO" id="GO:0006506">
    <property type="term" value="P:GPI anchor biosynthetic process"/>
    <property type="evidence" value="ECO:0007669"/>
    <property type="project" value="UniProtKB-KW"/>
</dbReference>
<comment type="subcellular location">
    <subcellularLocation>
        <location evidence="1">Endomembrane system</location>
        <topology evidence="1">Multi-pass membrane protein</topology>
    </subcellularLocation>
    <subcellularLocation>
        <location evidence="7">Endoplasmic reticulum membrane</location>
        <topology evidence="7">Multi-pass membrane protein</topology>
    </subcellularLocation>
</comment>
<evidence type="ECO:0000256" key="4">
    <source>
        <dbReference type="ARBA" id="ARBA00022729"/>
    </source>
</evidence>
<dbReference type="InterPro" id="IPR007217">
    <property type="entry name" value="Per1-like"/>
</dbReference>
<dbReference type="Proteomes" id="UP001373714">
    <property type="component" value="Unassembled WGS sequence"/>
</dbReference>
<feature type="transmembrane region" description="Helical" evidence="7">
    <location>
        <begin position="249"/>
        <end position="268"/>
    </location>
</feature>
<comment type="similarity">
    <text evidence="7">Belongs to the PGAP3 family.</text>
</comment>
<keyword evidence="5 7" id="KW-1133">Transmembrane helix</keyword>
<dbReference type="PANTHER" id="PTHR13148">
    <property type="entry name" value="PER1-RELATED"/>
    <property type="match status" value="1"/>
</dbReference>
<sequence length="345" mass="40048">MLSLSSSSSPGKRGRTTPPVFFLLFVLLVALFSPLCSASTGDELPEFKNCVQGCIRQQCDIDSPKPLPLHLRLLFWNCPSECDYVCQRRVTHDRIERAESIEQFHGKWPFYRVLGVQEPFSVIFSILNGMQFYRGLHLIRKEFPSAYPPKAIFIFGAYVGMAAWFFSAVFHTRDSIPTERLDYFAAGGLVLFNLFYAPIVIFRPFKSTPTSSRSEQKFSPWVYAWAAICIIAYISHVSFLQFIRFDYTYNMAANVVVGLCQNLLWLYYSFTRYDRERRPWAFWPGFIVVWMSCAMSLELLDFPPLFDALDAHSLWHAATIMPAMWMYRFLAREAKDDVYGKRLKM</sequence>
<feature type="chain" id="PRO_5043776705" description="Post-GPI attachment to proteins factor 3" evidence="8">
    <location>
        <begin position="39"/>
        <end position="345"/>
    </location>
</feature>
<reference evidence="9 10" key="1">
    <citation type="submission" date="2019-10" db="EMBL/GenBank/DDBJ databases">
        <authorList>
            <person name="Palmer J.M."/>
        </authorList>
    </citation>
    <scope>NUCLEOTIDE SEQUENCE [LARGE SCALE GENOMIC DNA]</scope>
    <source>
        <strain evidence="9 10">TWF730</strain>
    </source>
</reference>
<dbReference type="GO" id="GO:0016788">
    <property type="term" value="F:hydrolase activity, acting on ester bonds"/>
    <property type="evidence" value="ECO:0007669"/>
    <property type="project" value="TreeGrafter"/>
</dbReference>
<feature type="signal peptide" evidence="8">
    <location>
        <begin position="1"/>
        <end position="38"/>
    </location>
</feature>
<keyword evidence="2 7" id="KW-0337">GPI-anchor biosynthesis</keyword>
<keyword evidence="3 7" id="KW-0812">Transmembrane</keyword>
<organism evidence="9 10">
    <name type="scientific">Orbilia blumenaviensis</name>
    <dbReference type="NCBI Taxonomy" id="1796055"/>
    <lineage>
        <taxon>Eukaryota</taxon>
        <taxon>Fungi</taxon>
        <taxon>Dikarya</taxon>
        <taxon>Ascomycota</taxon>
        <taxon>Pezizomycotina</taxon>
        <taxon>Orbiliomycetes</taxon>
        <taxon>Orbiliales</taxon>
        <taxon>Orbiliaceae</taxon>
        <taxon>Orbilia</taxon>
    </lineage>
</organism>
<evidence type="ECO:0000313" key="9">
    <source>
        <dbReference type="EMBL" id="KAK6333855.1"/>
    </source>
</evidence>
<evidence type="ECO:0000256" key="8">
    <source>
        <dbReference type="SAM" id="SignalP"/>
    </source>
</evidence>
<comment type="caution">
    <text evidence="9">The sequence shown here is derived from an EMBL/GenBank/DDBJ whole genome shotgun (WGS) entry which is preliminary data.</text>
</comment>
<feature type="transmembrane region" description="Helical" evidence="7">
    <location>
        <begin position="312"/>
        <end position="331"/>
    </location>
</feature>
<keyword evidence="10" id="KW-1185">Reference proteome</keyword>
<evidence type="ECO:0000256" key="7">
    <source>
        <dbReference type="RuleBase" id="RU365066"/>
    </source>
</evidence>
<dbReference type="EMBL" id="JAVHNS010000016">
    <property type="protein sequence ID" value="KAK6333855.1"/>
    <property type="molecule type" value="Genomic_DNA"/>
</dbReference>
<feature type="transmembrane region" description="Helical" evidence="7">
    <location>
        <begin position="222"/>
        <end position="243"/>
    </location>
</feature>
<evidence type="ECO:0000256" key="5">
    <source>
        <dbReference type="ARBA" id="ARBA00022989"/>
    </source>
</evidence>
<keyword evidence="4 8" id="KW-0732">Signal</keyword>
<protein>
    <recommendedName>
        <fullName evidence="7">Post-GPI attachment to proteins factor 3</fullName>
    </recommendedName>
</protein>
<name>A0AAV9U1F8_9PEZI</name>
<evidence type="ECO:0000256" key="2">
    <source>
        <dbReference type="ARBA" id="ARBA00022502"/>
    </source>
</evidence>
<feature type="transmembrane region" description="Helical" evidence="7">
    <location>
        <begin position="280"/>
        <end position="300"/>
    </location>
</feature>
<evidence type="ECO:0000256" key="1">
    <source>
        <dbReference type="ARBA" id="ARBA00004127"/>
    </source>
</evidence>
<proteinExistence type="inferred from homology"/>
<feature type="transmembrane region" description="Helical" evidence="7">
    <location>
        <begin position="183"/>
        <end position="202"/>
    </location>
</feature>
<dbReference type="GO" id="GO:0005789">
    <property type="term" value="C:endoplasmic reticulum membrane"/>
    <property type="evidence" value="ECO:0007669"/>
    <property type="project" value="UniProtKB-SubCell"/>
</dbReference>
<evidence type="ECO:0000313" key="10">
    <source>
        <dbReference type="Proteomes" id="UP001373714"/>
    </source>
</evidence>
<dbReference type="Pfam" id="PF04080">
    <property type="entry name" value="Per1"/>
    <property type="match status" value="1"/>
</dbReference>
<gene>
    <name evidence="9" type="ORF">TWF730_004037</name>
</gene>
<evidence type="ECO:0000256" key="3">
    <source>
        <dbReference type="ARBA" id="ARBA00022692"/>
    </source>
</evidence>
<comment type="caution">
    <text evidence="7">Lacks conserved residue(s) required for the propagation of feature annotation.</text>
</comment>
<keyword evidence="6 7" id="KW-0472">Membrane</keyword>
<dbReference type="AlphaFoldDB" id="A0AAV9U1F8"/>